<evidence type="ECO:0000256" key="1">
    <source>
        <dbReference type="SAM" id="SignalP"/>
    </source>
</evidence>
<feature type="signal peptide" evidence="1">
    <location>
        <begin position="1"/>
        <end position="26"/>
    </location>
</feature>
<accession>A0ABV8J362</accession>
<organism evidence="2 3">
    <name type="scientific">Actinoplanes subglobosus</name>
    <dbReference type="NCBI Taxonomy" id="1547892"/>
    <lineage>
        <taxon>Bacteria</taxon>
        <taxon>Bacillati</taxon>
        <taxon>Actinomycetota</taxon>
        <taxon>Actinomycetes</taxon>
        <taxon>Micromonosporales</taxon>
        <taxon>Micromonosporaceae</taxon>
        <taxon>Actinoplanes</taxon>
    </lineage>
</organism>
<feature type="chain" id="PRO_5047342310" evidence="1">
    <location>
        <begin position="27"/>
        <end position="165"/>
    </location>
</feature>
<comment type="caution">
    <text evidence="2">The sequence shown here is derived from an EMBL/GenBank/DDBJ whole genome shotgun (WGS) entry which is preliminary data.</text>
</comment>
<proteinExistence type="predicted"/>
<dbReference type="Proteomes" id="UP001595867">
    <property type="component" value="Unassembled WGS sequence"/>
</dbReference>
<protein>
    <submittedName>
        <fullName evidence="2">Uncharacterized protein</fullName>
    </submittedName>
</protein>
<keyword evidence="1" id="KW-0732">Signal</keyword>
<evidence type="ECO:0000313" key="3">
    <source>
        <dbReference type="Proteomes" id="UP001595867"/>
    </source>
</evidence>
<evidence type="ECO:0000313" key="2">
    <source>
        <dbReference type="EMBL" id="MFC4068400.1"/>
    </source>
</evidence>
<name>A0ABV8J362_9ACTN</name>
<dbReference type="EMBL" id="JBHSBL010000019">
    <property type="protein sequence ID" value="MFC4068400.1"/>
    <property type="molecule type" value="Genomic_DNA"/>
</dbReference>
<gene>
    <name evidence="2" type="ORF">ACFO0C_26020</name>
</gene>
<reference evidence="3" key="1">
    <citation type="journal article" date="2019" name="Int. J. Syst. Evol. Microbiol.">
        <title>The Global Catalogue of Microorganisms (GCM) 10K type strain sequencing project: providing services to taxonomists for standard genome sequencing and annotation.</title>
        <authorList>
            <consortium name="The Broad Institute Genomics Platform"/>
            <consortium name="The Broad Institute Genome Sequencing Center for Infectious Disease"/>
            <person name="Wu L."/>
            <person name="Ma J."/>
        </authorList>
    </citation>
    <scope>NUCLEOTIDE SEQUENCE [LARGE SCALE GENOMIC DNA]</scope>
    <source>
        <strain evidence="3">TBRC 5832</strain>
    </source>
</reference>
<dbReference type="RefSeq" id="WP_378069300.1">
    <property type="nucleotide sequence ID" value="NZ_JBHSBL010000019.1"/>
</dbReference>
<keyword evidence="3" id="KW-1185">Reference proteome</keyword>
<sequence>MRSPVRLLLAVVSAAALVLVPGPVSAVARSGSATTVGVEAPSPKPRPDLKGKRVRCEGGPATFLIDPEGYRRGIPTAAVGAKLFADQEKVEMYGCDAISLAGYLSQDAFLARQESSFDLFLVSNGVKYGIADPATFDAFHFAWGKVIALSADELKRIPLAATWRI</sequence>